<proteinExistence type="predicted"/>
<feature type="transmembrane region" description="Helical" evidence="1">
    <location>
        <begin position="106"/>
        <end position="126"/>
    </location>
</feature>
<keyword evidence="1" id="KW-0472">Membrane</keyword>
<keyword evidence="1" id="KW-1133">Transmembrane helix</keyword>
<gene>
    <name evidence="2" type="ORF">LCGC14_1975530</name>
</gene>
<feature type="transmembrane region" description="Helical" evidence="1">
    <location>
        <begin position="7"/>
        <end position="32"/>
    </location>
</feature>
<organism evidence="2">
    <name type="scientific">marine sediment metagenome</name>
    <dbReference type="NCBI Taxonomy" id="412755"/>
    <lineage>
        <taxon>unclassified sequences</taxon>
        <taxon>metagenomes</taxon>
        <taxon>ecological metagenomes</taxon>
    </lineage>
</organism>
<comment type="caution">
    <text evidence="2">The sequence shown here is derived from an EMBL/GenBank/DDBJ whole genome shotgun (WGS) entry which is preliminary data.</text>
</comment>
<sequence length="187" mass="21540">MEKTSKYNWYFPIIGGIFALLGLFFPTAYHYFEFQYWDFAQYYWLNGLSFSIYSPKDWDLEFIRRAPEMMLPGLISTLLILLSISALIGTANISRKRDDLNINFRIIWFVLGSLFFVATGVYVVGIEQGFQQLIIRDGYSVSSLYFQYNESFWGNFSPQFGTYAPVIGGIIVLIGALFGKKRIKTGV</sequence>
<protein>
    <submittedName>
        <fullName evidence="2">Uncharacterized protein</fullName>
    </submittedName>
</protein>
<feature type="transmembrane region" description="Helical" evidence="1">
    <location>
        <begin position="160"/>
        <end position="179"/>
    </location>
</feature>
<dbReference type="EMBL" id="LAZR01021999">
    <property type="protein sequence ID" value="KKL83362.1"/>
    <property type="molecule type" value="Genomic_DNA"/>
</dbReference>
<dbReference type="AlphaFoldDB" id="A0A0F9I7J3"/>
<reference evidence="2" key="1">
    <citation type="journal article" date="2015" name="Nature">
        <title>Complex archaea that bridge the gap between prokaryotes and eukaryotes.</title>
        <authorList>
            <person name="Spang A."/>
            <person name="Saw J.H."/>
            <person name="Jorgensen S.L."/>
            <person name="Zaremba-Niedzwiedzka K."/>
            <person name="Martijn J."/>
            <person name="Lind A.E."/>
            <person name="van Eijk R."/>
            <person name="Schleper C."/>
            <person name="Guy L."/>
            <person name="Ettema T.J."/>
        </authorList>
    </citation>
    <scope>NUCLEOTIDE SEQUENCE</scope>
</reference>
<keyword evidence="1" id="KW-0812">Transmembrane</keyword>
<name>A0A0F9I7J3_9ZZZZ</name>
<evidence type="ECO:0000313" key="2">
    <source>
        <dbReference type="EMBL" id="KKL83362.1"/>
    </source>
</evidence>
<feature type="transmembrane region" description="Helical" evidence="1">
    <location>
        <begin position="74"/>
        <end position="94"/>
    </location>
</feature>
<accession>A0A0F9I7J3</accession>
<evidence type="ECO:0000256" key="1">
    <source>
        <dbReference type="SAM" id="Phobius"/>
    </source>
</evidence>